<dbReference type="Pfam" id="PF12773">
    <property type="entry name" value="DZR"/>
    <property type="match status" value="1"/>
</dbReference>
<protein>
    <submittedName>
        <fullName evidence="4">DZANK-type domain-containing protein</fullName>
    </submittedName>
</protein>
<keyword evidence="3" id="KW-1185">Reference proteome</keyword>
<feature type="domain" description="DZANK-type" evidence="2">
    <location>
        <begin position="16"/>
        <end position="60"/>
    </location>
</feature>
<evidence type="ECO:0000256" key="1">
    <source>
        <dbReference type="SAM" id="Phobius"/>
    </source>
</evidence>
<keyword evidence="1" id="KW-0472">Membrane</keyword>
<dbReference type="WBParaSite" id="PSAMB.scaffold1798size27781.g14922.t1">
    <property type="protein sequence ID" value="PSAMB.scaffold1798size27781.g14922.t1"/>
    <property type="gene ID" value="PSAMB.scaffold1798size27781.g14922"/>
</dbReference>
<evidence type="ECO:0000259" key="2">
    <source>
        <dbReference type="Pfam" id="PF12773"/>
    </source>
</evidence>
<reference evidence="4" key="1">
    <citation type="submission" date="2022-11" db="UniProtKB">
        <authorList>
            <consortium name="WormBaseParasite"/>
        </authorList>
    </citation>
    <scope>IDENTIFICATION</scope>
</reference>
<sequence length="105" mass="11557">MSSLSSLEKETALSCCPVCEAKLSSKSDVYCRACGAKVILKCSKCQQAVRAADKFCAHCGAKRWQMLELWRNNAWDQSTIARVGVVAAVAGAWLALYVVLRRRVM</sequence>
<dbReference type="AlphaFoldDB" id="A0A914VC08"/>
<accession>A0A914VC08</accession>
<organism evidence="3 4">
    <name type="scientific">Plectus sambesii</name>
    <dbReference type="NCBI Taxonomy" id="2011161"/>
    <lineage>
        <taxon>Eukaryota</taxon>
        <taxon>Metazoa</taxon>
        <taxon>Ecdysozoa</taxon>
        <taxon>Nematoda</taxon>
        <taxon>Chromadorea</taxon>
        <taxon>Plectida</taxon>
        <taxon>Plectina</taxon>
        <taxon>Plectoidea</taxon>
        <taxon>Plectidae</taxon>
        <taxon>Plectus</taxon>
    </lineage>
</organism>
<feature type="transmembrane region" description="Helical" evidence="1">
    <location>
        <begin position="79"/>
        <end position="100"/>
    </location>
</feature>
<evidence type="ECO:0000313" key="4">
    <source>
        <dbReference type="WBParaSite" id="PSAMB.scaffold1798size27781.g14922.t1"/>
    </source>
</evidence>
<name>A0A914VC08_9BILA</name>
<dbReference type="Proteomes" id="UP000887566">
    <property type="component" value="Unplaced"/>
</dbReference>
<keyword evidence="1" id="KW-0812">Transmembrane</keyword>
<dbReference type="InterPro" id="IPR025874">
    <property type="entry name" value="DZR"/>
</dbReference>
<evidence type="ECO:0000313" key="3">
    <source>
        <dbReference type="Proteomes" id="UP000887566"/>
    </source>
</evidence>
<proteinExistence type="predicted"/>
<keyword evidence="1" id="KW-1133">Transmembrane helix</keyword>